<reference evidence="1" key="2">
    <citation type="journal article" date="2015" name="Data Brief">
        <title>Shoot transcriptome of the giant reed, Arundo donax.</title>
        <authorList>
            <person name="Barrero R.A."/>
            <person name="Guerrero F.D."/>
            <person name="Moolhuijzen P."/>
            <person name="Goolsby J.A."/>
            <person name="Tidwell J."/>
            <person name="Bellgard S.E."/>
            <person name="Bellgard M.I."/>
        </authorList>
    </citation>
    <scope>NUCLEOTIDE SEQUENCE</scope>
    <source>
        <tissue evidence="1">Shoot tissue taken approximately 20 cm above the soil surface</tissue>
    </source>
</reference>
<organism evidence="1">
    <name type="scientific">Arundo donax</name>
    <name type="common">Giant reed</name>
    <name type="synonym">Donax arundinaceus</name>
    <dbReference type="NCBI Taxonomy" id="35708"/>
    <lineage>
        <taxon>Eukaryota</taxon>
        <taxon>Viridiplantae</taxon>
        <taxon>Streptophyta</taxon>
        <taxon>Embryophyta</taxon>
        <taxon>Tracheophyta</taxon>
        <taxon>Spermatophyta</taxon>
        <taxon>Magnoliopsida</taxon>
        <taxon>Liliopsida</taxon>
        <taxon>Poales</taxon>
        <taxon>Poaceae</taxon>
        <taxon>PACMAD clade</taxon>
        <taxon>Arundinoideae</taxon>
        <taxon>Arundineae</taxon>
        <taxon>Arundo</taxon>
    </lineage>
</organism>
<name>A0A0A9H1C4_ARUDO</name>
<sequence length="47" mass="5545">MENCSLNQETPATRKNFDNERISHRIIFMLKNFLANERTEGTEQCTI</sequence>
<proteinExistence type="predicted"/>
<dbReference type="EMBL" id="GBRH01171233">
    <property type="protein sequence ID" value="JAE26663.1"/>
    <property type="molecule type" value="Transcribed_RNA"/>
</dbReference>
<accession>A0A0A9H1C4</accession>
<dbReference type="AlphaFoldDB" id="A0A0A9H1C4"/>
<evidence type="ECO:0000313" key="1">
    <source>
        <dbReference type="EMBL" id="JAE26663.1"/>
    </source>
</evidence>
<reference evidence="1" key="1">
    <citation type="submission" date="2014-09" db="EMBL/GenBank/DDBJ databases">
        <authorList>
            <person name="Magalhaes I.L.F."/>
            <person name="Oliveira U."/>
            <person name="Santos F.R."/>
            <person name="Vidigal T.H.D.A."/>
            <person name="Brescovit A.D."/>
            <person name="Santos A.J."/>
        </authorList>
    </citation>
    <scope>NUCLEOTIDE SEQUENCE</scope>
    <source>
        <tissue evidence="1">Shoot tissue taken approximately 20 cm above the soil surface</tissue>
    </source>
</reference>
<protein>
    <submittedName>
        <fullName evidence="1">Uncharacterized protein</fullName>
    </submittedName>
</protein>